<dbReference type="AlphaFoldDB" id="A0A6A5W1V3"/>
<proteinExistence type="predicted"/>
<protein>
    <submittedName>
        <fullName evidence="1">Uncharacterized protein</fullName>
    </submittedName>
</protein>
<dbReference type="EMBL" id="ML976658">
    <property type="protein sequence ID" value="KAF1979387.1"/>
    <property type="molecule type" value="Genomic_DNA"/>
</dbReference>
<keyword evidence="2" id="KW-1185">Reference proteome</keyword>
<organism evidence="1 2">
    <name type="scientific">Bimuria novae-zelandiae CBS 107.79</name>
    <dbReference type="NCBI Taxonomy" id="1447943"/>
    <lineage>
        <taxon>Eukaryota</taxon>
        <taxon>Fungi</taxon>
        <taxon>Dikarya</taxon>
        <taxon>Ascomycota</taxon>
        <taxon>Pezizomycotina</taxon>
        <taxon>Dothideomycetes</taxon>
        <taxon>Pleosporomycetidae</taxon>
        <taxon>Pleosporales</taxon>
        <taxon>Massarineae</taxon>
        <taxon>Didymosphaeriaceae</taxon>
        <taxon>Bimuria</taxon>
    </lineage>
</organism>
<evidence type="ECO:0000313" key="1">
    <source>
        <dbReference type="EMBL" id="KAF1979387.1"/>
    </source>
</evidence>
<dbReference type="Proteomes" id="UP000800036">
    <property type="component" value="Unassembled WGS sequence"/>
</dbReference>
<sequence>MAFQPSALDSPVDFPEKANTPLWVYGRDQMVYWEQCYVSVIEKDGDGNKSTTATYEKSDGKAMVPTGTELYFSGGKVKEK</sequence>
<evidence type="ECO:0000313" key="2">
    <source>
        <dbReference type="Proteomes" id="UP000800036"/>
    </source>
</evidence>
<name>A0A6A5W1V3_9PLEO</name>
<dbReference type="OrthoDB" id="3706093at2759"/>
<reference evidence="1" key="1">
    <citation type="journal article" date="2020" name="Stud. Mycol.">
        <title>101 Dothideomycetes genomes: a test case for predicting lifestyles and emergence of pathogens.</title>
        <authorList>
            <person name="Haridas S."/>
            <person name="Albert R."/>
            <person name="Binder M."/>
            <person name="Bloem J."/>
            <person name="Labutti K."/>
            <person name="Salamov A."/>
            <person name="Andreopoulos B."/>
            <person name="Baker S."/>
            <person name="Barry K."/>
            <person name="Bills G."/>
            <person name="Bluhm B."/>
            <person name="Cannon C."/>
            <person name="Castanera R."/>
            <person name="Culley D."/>
            <person name="Daum C."/>
            <person name="Ezra D."/>
            <person name="Gonzalez J."/>
            <person name="Henrissat B."/>
            <person name="Kuo A."/>
            <person name="Liang C."/>
            <person name="Lipzen A."/>
            <person name="Lutzoni F."/>
            <person name="Magnuson J."/>
            <person name="Mondo S."/>
            <person name="Nolan M."/>
            <person name="Ohm R."/>
            <person name="Pangilinan J."/>
            <person name="Park H.-J."/>
            <person name="Ramirez L."/>
            <person name="Alfaro M."/>
            <person name="Sun H."/>
            <person name="Tritt A."/>
            <person name="Yoshinaga Y."/>
            <person name="Zwiers L.-H."/>
            <person name="Turgeon B."/>
            <person name="Goodwin S."/>
            <person name="Spatafora J."/>
            <person name="Crous P."/>
            <person name="Grigoriev I."/>
        </authorList>
    </citation>
    <scope>NUCLEOTIDE SEQUENCE</scope>
    <source>
        <strain evidence="1">CBS 107.79</strain>
    </source>
</reference>
<gene>
    <name evidence="1" type="ORF">BU23DRAFT_549390</name>
</gene>
<accession>A0A6A5W1V3</accession>